<dbReference type="Proteomes" id="UP000030848">
    <property type="component" value="Unassembled WGS sequence"/>
</dbReference>
<dbReference type="NCBIfam" id="TIGR00251">
    <property type="entry name" value="DUF167 family protein"/>
    <property type="match status" value="1"/>
</dbReference>
<gene>
    <name evidence="3" type="ORF">MINT15_40660</name>
</gene>
<dbReference type="EMBL" id="JRZE01000008">
    <property type="protein sequence ID" value="KHF42260.1"/>
    <property type="molecule type" value="Genomic_DNA"/>
</dbReference>
<dbReference type="SUPFAM" id="SSF69786">
    <property type="entry name" value="YggU-like"/>
    <property type="match status" value="1"/>
</dbReference>
<dbReference type="GO" id="GO:0005737">
    <property type="term" value="C:cytoplasm"/>
    <property type="evidence" value="ECO:0007669"/>
    <property type="project" value="TreeGrafter"/>
</dbReference>
<protein>
    <recommendedName>
        <fullName evidence="2">UPF0235 protein MINT15_40660</fullName>
    </recommendedName>
</protein>
<organism evidence="3 4">
    <name type="scientific">Saccharomonospora viridis</name>
    <dbReference type="NCBI Taxonomy" id="1852"/>
    <lineage>
        <taxon>Bacteria</taxon>
        <taxon>Bacillati</taxon>
        <taxon>Actinomycetota</taxon>
        <taxon>Actinomycetes</taxon>
        <taxon>Pseudonocardiales</taxon>
        <taxon>Pseudonocardiaceae</taxon>
        <taxon>Saccharomonospora</taxon>
    </lineage>
</organism>
<accession>A0A837D3I7</accession>
<dbReference type="HAMAP" id="MF_00634">
    <property type="entry name" value="UPF0235"/>
    <property type="match status" value="1"/>
</dbReference>
<dbReference type="OMA" id="IWRSVEN"/>
<sequence length="118" mass="12633">MVLDPDTGTREREDPMSELRFAIRVKPGAKRDAVGGIWDGALGEALVVSVRAPAVDGKANEAVCRVLAEALSVRARDLTVVKGHRARDKLVELRDPPPGCAERLAELRGSGGEPRGVR</sequence>
<dbReference type="Gene3D" id="3.30.1200.10">
    <property type="entry name" value="YggU-like"/>
    <property type="match status" value="1"/>
</dbReference>
<dbReference type="InterPro" id="IPR003746">
    <property type="entry name" value="DUF167"/>
</dbReference>
<proteinExistence type="inferred from homology"/>
<dbReference type="PANTHER" id="PTHR13420:SF7">
    <property type="entry name" value="UPF0235 PROTEIN C15ORF40"/>
    <property type="match status" value="1"/>
</dbReference>
<comment type="similarity">
    <text evidence="1 2">Belongs to the UPF0235 family.</text>
</comment>
<evidence type="ECO:0000256" key="2">
    <source>
        <dbReference type="HAMAP-Rule" id="MF_00634"/>
    </source>
</evidence>
<comment type="caution">
    <text evidence="3">The sequence shown here is derived from an EMBL/GenBank/DDBJ whole genome shotgun (WGS) entry which is preliminary data.</text>
</comment>
<evidence type="ECO:0000313" key="4">
    <source>
        <dbReference type="Proteomes" id="UP000030848"/>
    </source>
</evidence>
<dbReference type="AlphaFoldDB" id="A0A837D3I7"/>
<evidence type="ECO:0000256" key="1">
    <source>
        <dbReference type="ARBA" id="ARBA00010364"/>
    </source>
</evidence>
<dbReference type="Pfam" id="PF02594">
    <property type="entry name" value="DUF167"/>
    <property type="match status" value="1"/>
</dbReference>
<evidence type="ECO:0000313" key="3">
    <source>
        <dbReference type="EMBL" id="KHF42260.1"/>
    </source>
</evidence>
<dbReference type="PANTHER" id="PTHR13420">
    <property type="entry name" value="UPF0235 PROTEIN C15ORF40"/>
    <property type="match status" value="1"/>
</dbReference>
<dbReference type="InterPro" id="IPR036591">
    <property type="entry name" value="YggU-like_sf"/>
</dbReference>
<reference evidence="3 4" key="1">
    <citation type="submission" date="2014-10" db="EMBL/GenBank/DDBJ databases">
        <title>Genome sequence of Micropolyspora internatus JCM3315.</title>
        <authorList>
            <person name="Shin S.-K."/>
            <person name="Yi H."/>
        </authorList>
    </citation>
    <scope>NUCLEOTIDE SEQUENCE [LARGE SCALE GENOMIC DNA]</scope>
    <source>
        <strain evidence="3 4">JCM 3315</strain>
    </source>
</reference>
<dbReference type="SMART" id="SM01152">
    <property type="entry name" value="DUF167"/>
    <property type="match status" value="1"/>
</dbReference>
<name>A0A837D3I7_9PSEU</name>